<evidence type="ECO:0008006" key="12">
    <source>
        <dbReference type="Google" id="ProtNLM"/>
    </source>
</evidence>
<proteinExistence type="predicted"/>
<feature type="active site" description="Proton acceptor" evidence="8">
    <location>
        <position position="288"/>
    </location>
</feature>
<feature type="binding site" evidence="9">
    <location>
        <position position="286"/>
    </location>
    <ligand>
        <name>substrate</name>
    </ligand>
</feature>
<dbReference type="InterPro" id="IPR036434">
    <property type="entry name" value="Beta_cellobiohydrolase_sf"/>
</dbReference>
<sequence>MEGALALAASKDPPELVTFVIYNLPNRDCNANASSGELCCNPDCDFTTSGDCLHGLARYVTDFIDPIADLLKRYSDLVPVAVVLEPDSLPNLATNMDQPRCGSSSTRDSYIQGIRYAMNAISRASSNAAIYVDAGNSGWLGWREKMADYVEVVRKLGIVSKLRGFTTNVANYLSLGVMCPTFDWCLDARYVNDTCCEDPCGNLDEWNPSVNEHNYALHLVTAMSKAFPGFSPRVIIDTSRNGAADAHLTCHGWCNQRGAGAGLIATSKTVNPDVLDAYFWLKNPGESDGCTEYLPDGSKCPRFDAACSTTQSLGAAEGEPGAPEAGKWFDLEAQSLATNANLT</sequence>
<evidence type="ECO:0000256" key="4">
    <source>
        <dbReference type="ARBA" id="ARBA00023157"/>
    </source>
</evidence>
<dbReference type="InterPro" id="IPR016288">
    <property type="entry name" value="Beta_cellobiohydrolase"/>
</dbReference>
<evidence type="ECO:0000256" key="5">
    <source>
        <dbReference type="ARBA" id="ARBA00023277"/>
    </source>
</evidence>
<evidence type="ECO:0000256" key="3">
    <source>
        <dbReference type="ARBA" id="ARBA00023001"/>
    </source>
</evidence>
<dbReference type="PANTHER" id="PTHR34876:SF4">
    <property type="entry name" value="1,4-BETA-D-GLUCAN CELLOBIOHYDROLASE C-RELATED"/>
    <property type="match status" value="1"/>
</dbReference>
<dbReference type="GO" id="GO:0030245">
    <property type="term" value="P:cellulose catabolic process"/>
    <property type="evidence" value="ECO:0007669"/>
    <property type="project" value="UniProtKB-KW"/>
</dbReference>
<keyword evidence="4" id="KW-1015">Disulfide bond</keyword>
<reference evidence="11" key="1">
    <citation type="submission" date="2021-01" db="EMBL/GenBank/DDBJ databases">
        <authorList>
            <person name="Corre E."/>
            <person name="Pelletier E."/>
            <person name="Niang G."/>
            <person name="Scheremetjew M."/>
            <person name="Finn R."/>
            <person name="Kale V."/>
            <person name="Holt S."/>
            <person name="Cochrane G."/>
            <person name="Meng A."/>
            <person name="Brown T."/>
            <person name="Cohen L."/>
        </authorList>
    </citation>
    <scope>NUCLEOTIDE SEQUENCE</scope>
    <source>
        <strain evidence="11">OF101</strain>
    </source>
</reference>
<evidence type="ECO:0000256" key="8">
    <source>
        <dbReference type="PIRSR" id="PIRSR001100-1"/>
    </source>
</evidence>
<accession>A0A7S1RZ97</accession>
<organism evidence="11">
    <name type="scientific">Alexandrium catenella</name>
    <name type="common">Red tide dinoflagellate</name>
    <name type="synonym">Gonyaulax catenella</name>
    <dbReference type="NCBI Taxonomy" id="2925"/>
    <lineage>
        <taxon>Eukaryota</taxon>
        <taxon>Sar</taxon>
        <taxon>Alveolata</taxon>
        <taxon>Dinophyceae</taxon>
        <taxon>Gonyaulacales</taxon>
        <taxon>Pyrocystaceae</taxon>
        <taxon>Alexandrium</taxon>
    </lineage>
</organism>
<keyword evidence="1" id="KW-0732">Signal</keyword>
<name>A0A7S1RZ97_ALECA</name>
<dbReference type="Pfam" id="PF01341">
    <property type="entry name" value="Glyco_hydro_6"/>
    <property type="match status" value="1"/>
</dbReference>
<feature type="binding site" evidence="9">
    <location>
        <position position="282"/>
    </location>
    <ligand>
        <name>substrate</name>
    </ligand>
</feature>
<keyword evidence="3" id="KW-0136">Cellulose degradation</keyword>
<feature type="active site" description="Proton donor" evidence="8 10">
    <location>
        <position position="87"/>
    </location>
</feature>
<keyword evidence="5" id="KW-0119">Carbohydrate metabolism</keyword>
<dbReference type="PROSITE" id="PS00656">
    <property type="entry name" value="GLYCOSYL_HYDROL_F6_2"/>
    <property type="match status" value="1"/>
</dbReference>
<protein>
    <recommendedName>
        <fullName evidence="12">Glucanase</fullName>
    </recommendedName>
</protein>
<evidence type="ECO:0000256" key="10">
    <source>
        <dbReference type="PROSITE-ProRule" id="PRU10057"/>
    </source>
</evidence>
<dbReference type="PANTHER" id="PTHR34876">
    <property type="match status" value="1"/>
</dbReference>
<evidence type="ECO:0000256" key="7">
    <source>
        <dbReference type="ARBA" id="ARBA00023326"/>
    </source>
</evidence>
<dbReference type="PRINTS" id="PR00733">
    <property type="entry name" value="GLHYDRLASE6"/>
</dbReference>
<evidence type="ECO:0000256" key="9">
    <source>
        <dbReference type="PIRSR" id="PIRSR001100-2"/>
    </source>
</evidence>
<feature type="binding site" evidence="9">
    <location>
        <position position="253"/>
    </location>
    <ligand>
        <name>substrate</name>
    </ligand>
</feature>
<keyword evidence="6" id="KW-0326">Glycosidase</keyword>
<dbReference type="EMBL" id="HBGE01095946">
    <property type="protein sequence ID" value="CAD9180312.1"/>
    <property type="molecule type" value="Transcribed_RNA"/>
</dbReference>
<evidence type="ECO:0000256" key="6">
    <source>
        <dbReference type="ARBA" id="ARBA00023295"/>
    </source>
</evidence>
<keyword evidence="7" id="KW-0624">Polysaccharide degradation</keyword>
<dbReference type="SUPFAM" id="SSF51989">
    <property type="entry name" value="Glycosyl hydrolases family 6, cellulases"/>
    <property type="match status" value="1"/>
</dbReference>
<evidence type="ECO:0000256" key="2">
    <source>
        <dbReference type="ARBA" id="ARBA00022801"/>
    </source>
</evidence>
<keyword evidence="2" id="KW-0378">Hydrolase</keyword>
<dbReference type="AlphaFoldDB" id="A0A7S1RZ97"/>
<dbReference type="GO" id="GO:0004553">
    <property type="term" value="F:hydrolase activity, hydrolyzing O-glycosyl compounds"/>
    <property type="evidence" value="ECO:0007669"/>
    <property type="project" value="InterPro"/>
</dbReference>
<dbReference type="PIRSF" id="PIRSF001100">
    <property type="entry name" value="Beta_cellobiohydrolase"/>
    <property type="match status" value="1"/>
</dbReference>
<evidence type="ECO:0000313" key="11">
    <source>
        <dbReference type="EMBL" id="CAD9180312.1"/>
    </source>
</evidence>
<dbReference type="Gene3D" id="3.20.20.40">
    <property type="entry name" value="1, 4-beta cellobiohydrolase"/>
    <property type="match status" value="1"/>
</dbReference>
<dbReference type="InterPro" id="IPR001524">
    <property type="entry name" value="Glyco_hydro_6_CS"/>
</dbReference>
<evidence type="ECO:0000256" key="1">
    <source>
        <dbReference type="ARBA" id="ARBA00022729"/>
    </source>
</evidence>
<feature type="binding site" evidence="9">
    <location>
        <position position="171"/>
    </location>
    <ligand>
        <name>substrate</name>
    </ligand>
</feature>
<feature type="binding site" evidence="9">
    <location>
        <position position="139"/>
    </location>
    <ligand>
        <name>substrate</name>
    </ligand>
</feature>
<gene>
    <name evidence="11" type="ORF">ACAT0790_LOCUS57084</name>
</gene>